<dbReference type="GO" id="GO:0052621">
    <property type="term" value="F:diguanylate cyclase activity"/>
    <property type="evidence" value="ECO:0007669"/>
    <property type="project" value="UniProtKB-EC"/>
</dbReference>
<protein>
    <recommendedName>
        <fullName evidence="1">diguanylate cyclase</fullName>
        <ecNumber evidence="1">2.7.7.65</ecNumber>
    </recommendedName>
</protein>
<dbReference type="PANTHER" id="PTHR45138">
    <property type="entry name" value="REGULATORY COMPONENTS OF SENSORY TRANSDUCTION SYSTEM"/>
    <property type="match status" value="1"/>
</dbReference>
<dbReference type="SMART" id="SM00091">
    <property type="entry name" value="PAS"/>
    <property type="match status" value="1"/>
</dbReference>
<evidence type="ECO:0000313" key="6">
    <source>
        <dbReference type="Proteomes" id="UP001475781"/>
    </source>
</evidence>
<dbReference type="InterPro" id="IPR043128">
    <property type="entry name" value="Rev_trsase/Diguanyl_cyclase"/>
</dbReference>
<dbReference type="RefSeq" id="WP_162893764.1">
    <property type="nucleotide sequence ID" value="NZ_CP101118.1"/>
</dbReference>
<gene>
    <name evidence="5" type="ORF">NLK58_17585</name>
</gene>
<name>A0ABZ2W136_9GAMM</name>
<dbReference type="PROSITE" id="PS50112">
    <property type="entry name" value="PAS"/>
    <property type="match status" value="1"/>
</dbReference>
<dbReference type="SUPFAM" id="SSF55073">
    <property type="entry name" value="Nucleotide cyclase"/>
    <property type="match status" value="1"/>
</dbReference>
<keyword evidence="5" id="KW-0808">Transferase</keyword>
<dbReference type="SUPFAM" id="SSF55785">
    <property type="entry name" value="PYP-like sensor domain (PAS domain)"/>
    <property type="match status" value="1"/>
</dbReference>
<sequence length="330" mass="36690">MPCSPKKGPGGIDCEAGGISAGLSEKTLRLLLEAMEITADGIGIFDPDDRLIFSNSANAALFGLTPQQAQGKTFEELVRHCYREHVGINIETDDIEQWLAMAHQKRRRHRYRSFQTDMLDGRWVQLTEQLTEGGEMFTFFTDITEQKRIERKLERLTAKLSTQANTDDLTGINNRRNFLRLAQQEVSRCRRAGRDCALLVIDVDFFKLVNDEYGHQVGDCVLCNITAALSKELREYDVLGRLGGEEFAALIPENGTVQALEVAERLRKAVVSIDHGEVCDGLRPTISVGLAVSEGAGIALDWLISRADQALYRAKNAGRNCCVLWSDAGN</sequence>
<feature type="domain" description="GGDEF" evidence="4">
    <location>
        <begin position="194"/>
        <end position="327"/>
    </location>
</feature>
<dbReference type="NCBIfam" id="TIGR00254">
    <property type="entry name" value="GGDEF"/>
    <property type="match status" value="1"/>
</dbReference>
<dbReference type="InterPro" id="IPR029787">
    <property type="entry name" value="Nucleotide_cyclase"/>
</dbReference>
<dbReference type="Gene3D" id="3.30.70.270">
    <property type="match status" value="1"/>
</dbReference>
<dbReference type="SMART" id="SM00267">
    <property type="entry name" value="GGDEF"/>
    <property type="match status" value="1"/>
</dbReference>
<dbReference type="PANTHER" id="PTHR45138:SF9">
    <property type="entry name" value="DIGUANYLATE CYCLASE DGCM-RELATED"/>
    <property type="match status" value="1"/>
</dbReference>
<evidence type="ECO:0000259" key="4">
    <source>
        <dbReference type="PROSITE" id="PS50887"/>
    </source>
</evidence>
<evidence type="ECO:0000259" key="3">
    <source>
        <dbReference type="PROSITE" id="PS50112"/>
    </source>
</evidence>
<dbReference type="Pfam" id="PF12860">
    <property type="entry name" value="PAS_7"/>
    <property type="match status" value="1"/>
</dbReference>
<dbReference type="CDD" id="cd00130">
    <property type="entry name" value="PAS"/>
    <property type="match status" value="1"/>
</dbReference>
<dbReference type="NCBIfam" id="TIGR00229">
    <property type="entry name" value="sensory_box"/>
    <property type="match status" value="1"/>
</dbReference>
<proteinExistence type="predicted"/>
<dbReference type="InterPro" id="IPR000014">
    <property type="entry name" value="PAS"/>
</dbReference>
<keyword evidence="5" id="KW-0548">Nucleotidyltransferase</keyword>
<dbReference type="PROSITE" id="PS50887">
    <property type="entry name" value="GGDEF"/>
    <property type="match status" value="1"/>
</dbReference>
<evidence type="ECO:0000256" key="1">
    <source>
        <dbReference type="ARBA" id="ARBA00012528"/>
    </source>
</evidence>
<dbReference type="Pfam" id="PF00990">
    <property type="entry name" value="GGDEF"/>
    <property type="match status" value="1"/>
</dbReference>
<dbReference type="InterPro" id="IPR035965">
    <property type="entry name" value="PAS-like_dom_sf"/>
</dbReference>
<evidence type="ECO:0000256" key="2">
    <source>
        <dbReference type="ARBA" id="ARBA00034247"/>
    </source>
</evidence>
<dbReference type="InterPro" id="IPR050469">
    <property type="entry name" value="Diguanylate_Cyclase"/>
</dbReference>
<dbReference type="CDD" id="cd01949">
    <property type="entry name" value="GGDEF"/>
    <property type="match status" value="1"/>
</dbReference>
<dbReference type="Proteomes" id="UP001475781">
    <property type="component" value="Chromosome"/>
</dbReference>
<dbReference type="EMBL" id="CP101118">
    <property type="protein sequence ID" value="WZF88110.1"/>
    <property type="molecule type" value="Genomic_DNA"/>
</dbReference>
<keyword evidence="6" id="KW-1185">Reference proteome</keyword>
<dbReference type="Gene3D" id="3.30.450.20">
    <property type="entry name" value="PAS domain"/>
    <property type="match status" value="1"/>
</dbReference>
<reference evidence="5 6" key="1">
    <citation type="submission" date="2022-07" db="EMBL/GenBank/DDBJ databases">
        <title>A copper resistant bacterium isolated from sediment samples of deep sea hydrothermal areas.</title>
        <authorList>
            <person name="Zeng X."/>
        </authorList>
    </citation>
    <scope>NUCLEOTIDE SEQUENCE [LARGE SCALE GENOMIC DNA]</scope>
    <source>
        <strain evidence="6">CuT 6</strain>
    </source>
</reference>
<dbReference type="EC" id="2.7.7.65" evidence="1"/>
<accession>A0ABZ2W136</accession>
<evidence type="ECO:0000313" key="5">
    <source>
        <dbReference type="EMBL" id="WZF88110.1"/>
    </source>
</evidence>
<comment type="catalytic activity">
    <reaction evidence="2">
        <text>2 GTP = 3',3'-c-di-GMP + 2 diphosphate</text>
        <dbReference type="Rhea" id="RHEA:24898"/>
        <dbReference type="ChEBI" id="CHEBI:33019"/>
        <dbReference type="ChEBI" id="CHEBI:37565"/>
        <dbReference type="ChEBI" id="CHEBI:58805"/>
        <dbReference type="EC" id="2.7.7.65"/>
    </reaction>
</comment>
<dbReference type="InterPro" id="IPR000160">
    <property type="entry name" value="GGDEF_dom"/>
</dbReference>
<organism evidence="5 6">
    <name type="scientific">Marinobacter metalliresistant</name>
    <dbReference type="NCBI Taxonomy" id="2961995"/>
    <lineage>
        <taxon>Bacteria</taxon>
        <taxon>Pseudomonadati</taxon>
        <taxon>Pseudomonadota</taxon>
        <taxon>Gammaproteobacteria</taxon>
        <taxon>Pseudomonadales</taxon>
        <taxon>Marinobacteraceae</taxon>
        <taxon>Marinobacter</taxon>
    </lineage>
</organism>
<feature type="domain" description="PAS" evidence="3">
    <location>
        <begin position="24"/>
        <end position="78"/>
    </location>
</feature>